<dbReference type="PIRSF" id="PIRSF001415">
    <property type="entry name" value="Porphbilin_synth"/>
    <property type="match status" value="1"/>
</dbReference>
<evidence type="ECO:0000256" key="6">
    <source>
        <dbReference type="ARBA" id="ARBA00023239"/>
    </source>
</evidence>
<dbReference type="InterPro" id="IPR030656">
    <property type="entry name" value="ALAD_AS"/>
</dbReference>
<evidence type="ECO:0000256" key="2">
    <source>
        <dbReference type="ARBA" id="ARBA00008055"/>
    </source>
</evidence>
<dbReference type="AlphaFoldDB" id="A0A0F9V3B4"/>
<dbReference type="EC" id="4.2.1.24" evidence="3"/>
<dbReference type="GO" id="GO:0005829">
    <property type="term" value="C:cytosol"/>
    <property type="evidence" value="ECO:0007669"/>
    <property type="project" value="TreeGrafter"/>
</dbReference>
<dbReference type="Pfam" id="PF00490">
    <property type="entry name" value="ALAD"/>
    <property type="match status" value="1"/>
</dbReference>
<dbReference type="InterPro" id="IPR001731">
    <property type="entry name" value="ALAD"/>
</dbReference>
<keyword evidence="6" id="KW-0456">Lyase</keyword>
<name>A0A0F9V3B4_9ZZZZ</name>
<comment type="caution">
    <text evidence="10">The sequence shown here is derived from an EMBL/GenBank/DDBJ whole genome shotgun (WGS) entry which is preliminary data.</text>
</comment>
<proteinExistence type="inferred from homology"/>
<comment type="pathway">
    <text evidence="1">Porphyrin-containing compound metabolism; protoporphyrin-IX biosynthesis; coproporphyrinogen-III from 5-aminolevulinate: step 1/4.</text>
</comment>
<evidence type="ECO:0000256" key="3">
    <source>
        <dbReference type="ARBA" id="ARBA00012053"/>
    </source>
</evidence>
<organism evidence="10">
    <name type="scientific">marine sediment metagenome</name>
    <dbReference type="NCBI Taxonomy" id="412755"/>
    <lineage>
        <taxon>unclassified sequences</taxon>
        <taxon>metagenomes</taxon>
        <taxon>ecological metagenomes</taxon>
    </lineage>
</organism>
<evidence type="ECO:0000313" key="10">
    <source>
        <dbReference type="EMBL" id="KKN60358.1"/>
    </source>
</evidence>
<evidence type="ECO:0000256" key="7">
    <source>
        <dbReference type="ARBA" id="ARBA00023244"/>
    </source>
</evidence>
<comment type="catalytic activity">
    <reaction evidence="9">
        <text>2 5-aminolevulinate = porphobilinogen + 2 H2O + H(+)</text>
        <dbReference type="Rhea" id="RHEA:24064"/>
        <dbReference type="ChEBI" id="CHEBI:15377"/>
        <dbReference type="ChEBI" id="CHEBI:15378"/>
        <dbReference type="ChEBI" id="CHEBI:58126"/>
        <dbReference type="ChEBI" id="CHEBI:356416"/>
        <dbReference type="EC" id="4.2.1.24"/>
    </reaction>
</comment>
<evidence type="ECO:0000256" key="5">
    <source>
        <dbReference type="ARBA" id="ARBA00023133"/>
    </source>
</evidence>
<dbReference type="SUPFAM" id="SSF51569">
    <property type="entry name" value="Aldolase"/>
    <property type="match status" value="1"/>
</dbReference>
<accession>A0A0F9V3B4</accession>
<dbReference type="UniPathway" id="UPA00251">
    <property type="reaction ID" value="UER00318"/>
</dbReference>
<gene>
    <name evidence="10" type="ORF">LCGC14_0532720</name>
</gene>
<reference evidence="10" key="1">
    <citation type="journal article" date="2015" name="Nature">
        <title>Complex archaea that bridge the gap between prokaryotes and eukaryotes.</title>
        <authorList>
            <person name="Spang A."/>
            <person name="Saw J.H."/>
            <person name="Jorgensen S.L."/>
            <person name="Zaremba-Niedzwiedzka K."/>
            <person name="Martijn J."/>
            <person name="Lind A.E."/>
            <person name="van Eijk R."/>
            <person name="Schleper C."/>
            <person name="Guy L."/>
            <person name="Ettema T.J."/>
        </authorList>
    </citation>
    <scope>NUCLEOTIDE SEQUENCE</scope>
</reference>
<dbReference type="GO" id="GO:0008270">
    <property type="term" value="F:zinc ion binding"/>
    <property type="evidence" value="ECO:0007669"/>
    <property type="project" value="TreeGrafter"/>
</dbReference>
<evidence type="ECO:0000256" key="8">
    <source>
        <dbReference type="ARBA" id="ARBA00032837"/>
    </source>
</evidence>
<dbReference type="GO" id="GO:0004655">
    <property type="term" value="F:porphobilinogen synthase activity"/>
    <property type="evidence" value="ECO:0007669"/>
    <property type="project" value="UniProtKB-EC"/>
</dbReference>
<dbReference type="Gene3D" id="3.20.20.70">
    <property type="entry name" value="Aldolase class I"/>
    <property type="match status" value="1"/>
</dbReference>
<dbReference type="FunFam" id="3.20.20.70:FF:000019">
    <property type="entry name" value="Delta-aminolevulinic acid dehydratase"/>
    <property type="match status" value="1"/>
</dbReference>
<keyword evidence="7" id="KW-0627">Porphyrin biosynthesis</keyword>
<evidence type="ECO:0000256" key="4">
    <source>
        <dbReference type="ARBA" id="ARBA00020771"/>
    </source>
</evidence>
<dbReference type="EMBL" id="LAZR01000698">
    <property type="protein sequence ID" value="KKN60358.1"/>
    <property type="molecule type" value="Genomic_DNA"/>
</dbReference>
<dbReference type="CDD" id="cd00384">
    <property type="entry name" value="ALAD_PBGS"/>
    <property type="match status" value="1"/>
</dbReference>
<comment type="similarity">
    <text evidence="2">Belongs to the ALAD family.</text>
</comment>
<dbReference type="SMART" id="SM01004">
    <property type="entry name" value="ALAD"/>
    <property type="match status" value="1"/>
</dbReference>
<dbReference type="NCBIfam" id="NF006762">
    <property type="entry name" value="PRK09283.1"/>
    <property type="match status" value="1"/>
</dbReference>
<keyword evidence="5" id="KW-0350">Heme biosynthesis</keyword>
<evidence type="ECO:0000256" key="1">
    <source>
        <dbReference type="ARBA" id="ARBA00004694"/>
    </source>
</evidence>
<dbReference type="PANTHER" id="PTHR11458">
    <property type="entry name" value="DELTA-AMINOLEVULINIC ACID DEHYDRATASE"/>
    <property type="match status" value="1"/>
</dbReference>
<dbReference type="PROSITE" id="PS00169">
    <property type="entry name" value="D_ALA_DEHYDRATASE"/>
    <property type="match status" value="1"/>
</dbReference>
<evidence type="ECO:0000256" key="9">
    <source>
        <dbReference type="ARBA" id="ARBA00047651"/>
    </source>
</evidence>
<dbReference type="PRINTS" id="PR00144">
    <property type="entry name" value="DALDHYDRTASE"/>
</dbReference>
<dbReference type="GO" id="GO:0006782">
    <property type="term" value="P:protoporphyrinogen IX biosynthetic process"/>
    <property type="evidence" value="ECO:0007669"/>
    <property type="project" value="UniProtKB-UniPathway"/>
</dbReference>
<dbReference type="PANTHER" id="PTHR11458:SF0">
    <property type="entry name" value="DELTA-AMINOLEVULINIC ACID DEHYDRATASE"/>
    <property type="match status" value="1"/>
</dbReference>
<dbReference type="InterPro" id="IPR013785">
    <property type="entry name" value="Aldolase_TIM"/>
</dbReference>
<protein>
    <recommendedName>
        <fullName evidence="4">Delta-aminolevulinic acid dehydratase</fullName>
        <ecNumber evidence="3">4.2.1.24</ecNumber>
    </recommendedName>
    <alternativeName>
        <fullName evidence="8">Porphobilinogen synthase</fullName>
    </alternativeName>
</protein>
<sequence>MFPHLRMRRLRENPKIRDLVRETHLTSNDFIYPIFVKEDINDPEPINAMPGQFRLPVNSLIEEAEKIISLNIPAIIIFGIPSKKDDVGSLASNNDGIAQNAVRTLKQHFKDELLVITDLCLCQYTSHGHCGIVKDNEILNDQTLNKMQDIAISHANAGADIIAPSSMIDGQVKAIREALDNANYKNVSIMAYSAKFSSHFYGPFRDAAYSSPSFGDRKSYQMDFANPNEAIREVSLDIKEGADIVMVKPALAYLDLIYRVKNLFGMPTAAYSVSGEYSMIKAAAEKGWINEKLVTIESLTAIKRAGADMILTYFAKDVARWLNEK</sequence>